<keyword evidence="2" id="KW-1185">Reference proteome</keyword>
<gene>
    <name evidence="1" type="ORF">LAZ67_19002079</name>
</gene>
<sequence>MATIKKFESYDTNKDCESYIECLEQYFIFKNFQEEKKVPALIALIGKDTYGLSKNLCDLEKPSNKSFEFLVDKLQNHFNPIKVYKSQAGNFIAALNKSKKCNFNSTLEDSLCDQVVEGVRDENVLRRFLAKPD</sequence>
<evidence type="ECO:0000313" key="2">
    <source>
        <dbReference type="Proteomes" id="UP001235939"/>
    </source>
</evidence>
<organism evidence="1 2">
    <name type="scientific">Cordylochernes scorpioides</name>
    <dbReference type="NCBI Taxonomy" id="51811"/>
    <lineage>
        <taxon>Eukaryota</taxon>
        <taxon>Metazoa</taxon>
        <taxon>Ecdysozoa</taxon>
        <taxon>Arthropoda</taxon>
        <taxon>Chelicerata</taxon>
        <taxon>Arachnida</taxon>
        <taxon>Pseudoscorpiones</taxon>
        <taxon>Cheliferoidea</taxon>
        <taxon>Chernetidae</taxon>
        <taxon>Cordylochernes</taxon>
    </lineage>
</organism>
<reference evidence="1 2" key="1">
    <citation type="submission" date="2022-01" db="EMBL/GenBank/DDBJ databases">
        <title>A chromosomal length assembly of Cordylochernes scorpioides.</title>
        <authorList>
            <person name="Zeh D."/>
            <person name="Zeh J."/>
        </authorList>
    </citation>
    <scope>NUCLEOTIDE SEQUENCE [LARGE SCALE GENOMIC DNA]</scope>
    <source>
        <strain evidence="1">IN4F17</strain>
        <tissue evidence="1">Whole Body</tissue>
    </source>
</reference>
<proteinExistence type="predicted"/>
<name>A0ABY6LMZ9_9ARAC</name>
<evidence type="ECO:0000313" key="1">
    <source>
        <dbReference type="EMBL" id="UYV80880.1"/>
    </source>
</evidence>
<dbReference type="Proteomes" id="UP001235939">
    <property type="component" value="Chromosome 19"/>
</dbReference>
<protein>
    <submittedName>
        <fullName evidence="1">K02A2.6-like</fullName>
    </submittedName>
</protein>
<accession>A0ABY6LMZ9</accession>
<dbReference type="EMBL" id="CP092881">
    <property type="protein sequence ID" value="UYV80880.1"/>
    <property type="molecule type" value="Genomic_DNA"/>
</dbReference>